<dbReference type="PANTHER" id="PTHR13374">
    <property type="entry name" value="DET1 HOMOLOG DE-ETIOLATED-1 HOMOLOG"/>
    <property type="match status" value="1"/>
</dbReference>
<feature type="region of interest" description="Disordered" evidence="1">
    <location>
        <begin position="1"/>
        <end position="25"/>
    </location>
</feature>
<proteinExistence type="predicted"/>
<gene>
    <name evidence="2" type="ORF">Gogos_002335</name>
</gene>
<feature type="compositionally biased region" description="Polar residues" evidence="1">
    <location>
        <begin position="14"/>
        <end position="25"/>
    </location>
</feature>
<evidence type="ECO:0000313" key="2">
    <source>
        <dbReference type="EMBL" id="MBA0750961.1"/>
    </source>
</evidence>
<dbReference type="GO" id="GO:0032436">
    <property type="term" value="P:positive regulation of proteasomal ubiquitin-dependent protein catabolic process"/>
    <property type="evidence" value="ECO:0007669"/>
    <property type="project" value="TreeGrafter"/>
</dbReference>
<accession>A0A7J9CRD8</accession>
<dbReference type="GO" id="GO:0016567">
    <property type="term" value="P:protein ubiquitination"/>
    <property type="evidence" value="ECO:0007669"/>
    <property type="project" value="TreeGrafter"/>
</dbReference>
<organism evidence="2 3">
    <name type="scientific">Gossypium gossypioides</name>
    <name type="common">Mexican cotton</name>
    <name type="synonym">Selera gossypioides</name>
    <dbReference type="NCBI Taxonomy" id="34282"/>
    <lineage>
        <taxon>Eukaryota</taxon>
        <taxon>Viridiplantae</taxon>
        <taxon>Streptophyta</taxon>
        <taxon>Embryophyta</taxon>
        <taxon>Tracheophyta</taxon>
        <taxon>Spermatophyta</taxon>
        <taxon>Magnoliopsida</taxon>
        <taxon>eudicotyledons</taxon>
        <taxon>Gunneridae</taxon>
        <taxon>Pentapetalae</taxon>
        <taxon>rosids</taxon>
        <taxon>malvids</taxon>
        <taxon>Malvales</taxon>
        <taxon>Malvaceae</taxon>
        <taxon>Malvoideae</taxon>
        <taxon>Gossypium</taxon>
    </lineage>
</organism>
<evidence type="ECO:0000256" key="1">
    <source>
        <dbReference type="SAM" id="MobiDB-lite"/>
    </source>
</evidence>
<dbReference type="Pfam" id="PF09737">
    <property type="entry name" value="Det1"/>
    <property type="match status" value="1"/>
</dbReference>
<name>A0A7J9CRD8_GOSGO</name>
<comment type="caution">
    <text evidence="2">The sequence shown here is derived from an EMBL/GenBank/DDBJ whole genome shotgun (WGS) entry which is preliminary data.</text>
</comment>
<dbReference type="GO" id="GO:0005634">
    <property type="term" value="C:nucleus"/>
    <property type="evidence" value="ECO:0007669"/>
    <property type="project" value="TreeGrafter"/>
</dbReference>
<protein>
    <submittedName>
        <fullName evidence="2">Uncharacterized protein</fullName>
    </submittedName>
</protein>
<keyword evidence="3" id="KW-1185">Reference proteome</keyword>
<feature type="non-terminal residue" evidence="2">
    <location>
        <position position="129"/>
    </location>
</feature>
<dbReference type="GO" id="GO:0031625">
    <property type="term" value="F:ubiquitin protein ligase binding"/>
    <property type="evidence" value="ECO:0007669"/>
    <property type="project" value="TreeGrafter"/>
</dbReference>
<dbReference type="EMBL" id="JABEZY010000012">
    <property type="protein sequence ID" value="MBA0750961.1"/>
    <property type="molecule type" value="Genomic_DNA"/>
</dbReference>
<dbReference type="Proteomes" id="UP000593579">
    <property type="component" value="Unassembled WGS sequence"/>
</dbReference>
<evidence type="ECO:0000313" key="3">
    <source>
        <dbReference type="Proteomes" id="UP000593579"/>
    </source>
</evidence>
<reference evidence="2 3" key="1">
    <citation type="journal article" date="2019" name="Genome Biol. Evol.">
        <title>Insights into the evolution of the New World diploid cottons (Gossypium, subgenus Houzingenia) based on genome sequencing.</title>
        <authorList>
            <person name="Grover C.E."/>
            <person name="Arick M.A. 2nd"/>
            <person name="Thrash A."/>
            <person name="Conover J.L."/>
            <person name="Sanders W.S."/>
            <person name="Peterson D.G."/>
            <person name="Frelichowski J.E."/>
            <person name="Scheffler J.A."/>
            <person name="Scheffler B.E."/>
            <person name="Wendel J.F."/>
        </authorList>
    </citation>
    <scope>NUCLEOTIDE SEQUENCE [LARGE SCALE GENOMIC DNA]</scope>
    <source>
        <strain evidence="2">5</strain>
        <tissue evidence="2">Leaf</tissue>
    </source>
</reference>
<dbReference type="PANTHER" id="PTHR13374:SF3">
    <property type="entry name" value="DET1 HOMOLOG"/>
    <property type="match status" value="1"/>
</dbReference>
<dbReference type="AlphaFoldDB" id="A0A7J9CRD8"/>
<dbReference type="GO" id="GO:0031461">
    <property type="term" value="C:cullin-RING ubiquitin ligase complex"/>
    <property type="evidence" value="ECO:0007669"/>
    <property type="project" value="TreeGrafter"/>
</dbReference>
<sequence>MHQLAGNRGDLVDNGTNHDQPNSNNSFLSGIKQRLLSFIFREIWSEETDQTQVSFLHLQSNFYFVFAHVQFLDRHHLLIKFGSVDVGTFMYLESLKDHIPVPMSGYVLCQTRKLPREMKSQSNMCLKLG</sequence>
<dbReference type="GO" id="GO:1990756">
    <property type="term" value="F:ubiquitin-like ligase-substrate adaptor activity"/>
    <property type="evidence" value="ECO:0007669"/>
    <property type="project" value="TreeGrafter"/>
</dbReference>
<dbReference type="InterPro" id="IPR019138">
    <property type="entry name" value="De-etiolated_protein_1_Det1"/>
</dbReference>
<dbReference type="OrthoDB" id="1747652at2759"/>